<dbReference type="AlphaFoldDB" id="A0A1Y2M4V2"/>
<evidence type="ECO:0000313" key="3">
    <source>
        <dbReference type="Proteomes" id="UP000193240"/>
    </source>
</evidence>
<reference evidence="2 3" key="1">
    <citation type="journal article" date="2017" name="Genome Announc.">
        <title>Genome sequence of the saprophytic ascomycete Epicoccum nigrum ICMP 19927 strain isolated from New Zealand.</title>
        <authorList>
            <person name="Fokin M."/>
            <person name="Fleetwood D."/>
            <person name="Weir B.S."/>
            <person name="Villas-Boas S.G."/>
        </authorList>
    </citation>
    <scope>NUCLEOTIDE SEQUENCE [LARGE SCALE GENOMIC DNA]</scope>
    <source>
        <strain evidence="2 3">ICMP 19927</strain>
    </source>
</reference>
<keyword evidence="3" id="KW-1185">Reference proteome</keyword>
<dbReference type="Proteomes" id="UP000193240">
    <property type="component" value="Unassembled WGS sequence"/>
</dbReference>
<accession>A0A1Y2M4V2</accession>
<proteinExistence type="predicted"/>
<feature type="region of interest" description="Disordered" evidence="1">
    <location>
        <begin position="202"/>
        <end position="225"/>
    </location>
</feature>
<evidence type="ECO:0000313" key="2">
    <source>
        <dbReference type="EMBL" id="OSS50849.1"/>
    </source>
</evidence>
<name>A0A1Y2M4V2_EPING</name>
<organism evidence="2 3">
    <name type="scientific">Epicoccum nigrum</name>
    <name type="common">Soil fungus</name>
    <name type="synonym">Epicoccum purpurascens</name>
    <dbReference type="NCBI Taxonomy" id="105696"/>
    <lineage>
        <taxon>Eukaryota</taxon>
        <taxon>Fungi</taxon>
        <taxon>Dikarya</taxon>
        <taxon>Ascomycota</taxon>
        <taxon>Pezizomycotina</taxon>
        <taxon>Dothideomycetes</taxon>
        <taxon>Pleosporomycetidae</taxon>
        <taxon>Pleosporales</taxon>
        <taxon>Pleosporineae</taxon>
        <taxon>Didymellaceae</taxon>
        <taxon>Epicoccum</taxon>
    </lineage>
</organism>
<feature type="region of interest" description="Disordered" evidence="1">
    <location>
        <begin position="40"/>
        <end position="82"/>
    </location>
</feature>
<dbReference type="OMA" id="LNYLPSW"/>
<dbReference type="InParanoid" id="A0A1Y2M4V2"/>
<dbReference type="STRING" id="105696.A0A1Y2M4V2"/>
<sequence>MVPVKRPRLHMNEAQDQQLHNVPTTFYQQLHPSLFQQQPLPPQYTVQYPPTMPQTPVLPQASAVNRPRRPTGPSPLQPPVDPTLLTGSQQLFMLAMQSDNSLKPTNPVTSPYLDKMAYTMWDVSFRQDIWMKDATSKGSMLPQLKLRALARLNYLPSWWYLREVAVDLLKRMGYSIEDSEMQTIWNGALEWCKVVEARTGMGDNVAPKSDDREAPSVPEQVRKTE</sequence>
<feature type="compositionally biased region" description="Basic and acidic residues" evidence="1">
    <location>
        <begin position="208"/>
        <end position="225"/>
    </location>
</feature>
<dbReference type="EMBL" id="KZ107841">
    <property type="protein sequence ID" value="OSS50849.1"/>
    <property type="molecule type" value="Genomic_DNA"/>
</dbReference>
<gene>
    <name evidence="2" type="ORF">B5807_04352</name>
</gene>
<protein>
    <submittedName>
        <fullName evidence="2">Uncharacterized protein</fullName>
    </submittedName>
</protein>
<feature type="compositionally biased region" description="Pro residues" evidence="1">
    <location>
        <begin position="70"/>
        <end position="81"/>
    </location>
</feature>
<evidence type="ECO:0000256" key="1">
    <source>
        <dbReference type="SAM" id="MobiDB-lite"/>
    </source>
</evidence>